<protein>
    <submittedName>
        <fullName evidence="1">Uncharacterized protein</fullName>
    </submittedName>
</protein>
<organism evidence="1 2">
    <name type="scientific">Chryseobacterium piscicola</name>
    <dbReference type="NCBI Taxonomy" id="551459"/>
    <lineage>
        <taxon>Bacteria</taxon>
        <taxon>Pseudomonadati</taxon>
        <taxon>Bacteroidota</taxon>
        <taxon>Flavobacteriia</taxon>
        <taxon>Flavobacteriales</taxon>
        <taxon>Weeksellaceae</taxon>
        <taxon>Chryseobacterium group</taxon>
        <taxon>Chryseobacterium</taxon>
    </lineage>
</organism>
<name>A0A1N7NMN3_9FLAO</name>
<dbReference type="EMBL" id="FTOJ01000008">
    <property type="protein sequence ID" value="SIS99531.1"/>
    <property type="molecule type" value="Genomic_DNA"/>
</dbReference>
<sequence>MHTKVNLNLKKLPHKMKQFVVLMNMFFGVVRTSYEWRTFYVSKA</sequence>
<evidence type="ECO:0000313" key="1">
    <source>
        <dbReference type="EMBL" id="SIS99531.1"/>
    </source>
</evidence>
<gene>
    <name evidence="1" type="ORF">SAMN05421796_108157</name>
</gene>
<evidence type="ECO:0000313" key="2">
    <source>
        <dbReference type="Proteomes" id="UP000186246"/>
    </source>
</evidence>
<proteinExistence type="predicted"/>
<dbReference type="AlphaFoldDB" id="A0A1N7NMN3"/>
<dbReference type="Proteomes" id="UP000186246">
    <property type="component" value="Unassembled WGS sequence"/>
</dbReference>
<reference evidence="2" key="1">
    <citation type="submission" date="2017-01" db="EMBL/GenBank/DDBJ databases">
        <authorList>
            <person name="Varghese N."/>
            <person name="Submissions S."/>
        </authorList>
    </citation>
    <scope>NUCLEOTIDE SEQUENCE [LARGE SCALE GENOMIC DNA]</scope>
    <source>
        <strain evidence="2">DSM 21068</strain>
    </source>
</reference>
<accession>A0A1N7NMN3</accession>